<dbReference type="Proteomes" id="UP000318422">
    <property type="component" value="Unassembled WGS sequence"/>
</dbReference>
<dbReference type="Gene3D" id="3.65.10.10">
    <property type="entry name" value="Enolpyruvate transferase domain"/>
    <property type="match status" value="2"/>
</dbReference>
<evidence type="ECO:0000256" key="12">
    <source>
        <dbReference type="ARBA" id="ARBA00047527"/>
    </source>
</evidence>
<gene>
    <name evidence="13 15" type="primary">murA</name>
    <name evidence="15" type="ORF">ZRA01_09620</name>
</gene>
<dbReference type="GO" id="GO:0008360">
    <property type="term" value="P:regulation of cell shape"/>
    <property type="evidence" value="ECO:0007669"/>
    <property type="project" value="UniProtKB-KW"/>
</dbReference>
<evidence type="ECO:0000256" key="6">
    <source>
        <dbReference type="ARBA" id="ARBA00022960"/>
    </source>
</evidence>
<dbReference type="CDD" id="cd01555">
    <property type="entry name" value="UdpNAET"/>
    <property type="match status" value="1"/>
</dbReference>
<comment type="function">
    <text evidence="13">Cell wall formation. Adds enolpyruvyl to UDP-N-acetylglucosamine.</text>
</comment>
<dbReference type="EMBL" id="BJNV01000011">
    <property type="protein sequence ID" value="GEC94889.1"/>
    <property type="molecule type" value="Genomic_DNA"/>
</dbReference>
<evidence type="ECO:0000256" key="4">
    <source>
        <dbReference type="ARBA" id="ARBA00022618"/>
    </source>
</evidence>
<dbReference type="AlphaFoldDB" id="A0A4Y4CSV9"/>
<organism evidence="15 16">
    <name type="scientific">Zoogloea ramigera</name>
    <dbReference type="NCBI Taxonomy" id="350"/>
    <lineage>
        <taxon>Bacteria</taxon>
        <taxon>Pseudomonadati</taxon>
        <taxon>Pseudomonadota</taxon>
        <taxon>Betaproteobacteria</taxon>
        <taxon>Rhodocyclales</taxon>
        <taxon>Zoogloeaceae</taxon>
        <taxon>Zoogloea</taxon>
    </lineage>
</organism>
<keyword evidence="4 13" id="KW-0132">Cell division</keyword>
<evidence type="ECO:0000256" key="10">
    <source>
        <dbReference type="ARBA" id="ARBA00023317"/>
    </source>
</evidence>
<keyword evidence="10 13" id="KW-0670">Pyruvate</keyword>
<keyword evidence="5 13" id="KW-0808">Transferase</keyword>
<protein>
    <recommendedName>
        <fullName evidence="13">UDP-N-acetylglucosamine 1-carboxyvinyltransferase</fullName>
        <ecNumber evidence="13">2.5.1.7</ecNumber>
    </recommendedName>
    <alternativeName>
        <fullName evidence="13">Enoylpyruvate transferase</fullName>
    </alternativeName>
    <alternativeName>
        <fullName evidence="13">UDP-N-acetylglucosamine enolpyruvyl transferase</fullName>
        <shortName evidence="13">EPT</shortName>
    </alternativeName>
</protein>
<evidence type="ECO:0000256" key="7">
    <source>
        <dbReference type="ARBA" id="ARBA00022984"/>
    </source>
</evidence>
<dbReference type="GO" id="GO:0019277">
    <property type="term" value="P:UDP-N-acetylgalactosamine biosynthetic process"/>
    <property type="evidence" value="ECO:0007669"/>
    <property type="project" value="InterPro"/>
</dbReference>
<keyword evidence="8 13" id="KW-0131">Cell cycle</keyword>
<dbReference type="NCBIfam" id="TIGR01072">
    <property type="entry name" value="murA"/>
    <property type="match status" value="1"/>
</dbReference>
<feature type="binding site" evidence="13">
    <location>
        <position position="326"/>
    </location>
    <ligand>
        <name>UDP-N-acetyl-alpha-D-glucosamine</name>
        <dbReference type="ChEBI" id="CHEBI:57705"/>
    </ligand>
</feature>
<comment type="subcellular location">
    <subcellularLocation>
        <location evidence="1 13">Cytoplasm</location>
    </subcellularLocation>
</comment>
<dbReference type="Pfam" id="PF00275">
    <property type="entry name" value="EPSP_synthase"/>
    <property type="match status" value="1"/>
</dbReference>
<evidence type="ECO:0000256" key="8">
    <source>
        <dbReference type="ARBA" id="ARBA00023306"/>
    </source>
</evidence>
<dbReference type="HAMAP" id="MF_00111">
    <property type="entry name" value="MurA"/>
    <property type="match status" value="1"/>
</dbReference>
<evidence type="ECO:0000313" key="15">
    <source>
        <dbReference type="EMBL" id="GEC94889.1"/>
    </source>
</evidence>
<keyword evidence="9 13" id="KW-0961">Cell wall biogenesis/degradation</keyword>
<evidence type="ECO:0000256" key="5">
    <source>
        <dbReference type="ARBA" id="ARBA00022679"/>
    </source>
</evidence>
<comment type="caution">
    <text evidence="13">Lacks conserved residue(s) required for the propagation of feature annotation.</text>
</comment>
<dbReference type="GO" id="GO:0051301">
    <property type="term" value="P:cell division"/>
    <property type="evidence" value="ECO:0007669"/>
    <property type="project" value="UniProtKB-KW"/>
</dbReference>
<feature type="modified residue" description="2-(S-cysteinyl)pyruvic acid O-phosphothioketal" evidence="13">
    <location>
        <position position="116"/>
    </location>
</feature>
<dbReference type="NCBIfam" id="NF006873">
    <property type="entry name" value="PRK09369.1"/>
    <property type="match status" value="1"/>
</dbReference>
<evidence type="ECO:0000256" key="11">
    <source>
        <dbReference type="ARBA" id="ARBA00038367"/>
    </source>
</evidence>
<keyword evidence="7 13" id="KW-0573">Peptidoglycan synthesis</keyword>
<dbReference type="GO" id="GO:0008760">
    <property type="term" value="F:UDP-N-acetylglucosamine 1-carboxyvinyltransferase activity"/>
    <property type="evidence" value="ECO:0007669"/>
    <property type="project" value="UniProtKB-UniRule"/>
</dbReference>
<feature type="binding site" evidence="13">
    <location>
        <position position="304"/>
    </location>
    <ligand>
        <name>UDP-N-acetyl-alpha-D-glucosamine</name>
        <dbReference type="ChEBI" id="CHEBI:57705"/>
    </ligand>
</feature>
<dbReference type="UniPathway" id="UPA00219"/>
<dbReference type="GO" id="GO:0005737">
    <property type="term" value="C:cytoplasm"/>
    <property type="evidence" value="ECO:0007669"/>
    <property type="project" value="UniProtKB-SubCell"/>
</dbReference>
<evidence type="ECO:0000256" key="2">
    <source>
        <dbReference type="ARBA" id="ARBA00004752"/>
    </source>
</evidence>
<dbReference type="InterPro" id="IPR013792">
    <property type="entry name" value="RNA3'P_cycl/enolpyr_Trfase_a/b"/>
</dbReference>
<dbReference type="SUPFAM" id="SSF55205">
    <property type="entry name" value="EPT/RTPC-like"/>
    <property type="match status" value="1"/>
</dbReference>
<feature type="active site" description="Proton donor" evidence="13">
    <location>
        <position position="116"/>
    </location>
</feature>
<accession>A0A4Y4CSV9</accession>
<comment type="catalytic activity">
    <reaction evidence="12 13">
        <text>phosphoenolpyruvate + UDP-N-acetyl-alpha-D-glucosamine = UDP-N-acetyl-3-O-(1-carboxyvinyl)-alpha-D-glucosamine + phosphate</text>
        <dbReference type="Rhea" id="RHEA:18681"/>
        <dbReference type="ChEBI" id="CHEBI:43474"/>
        <dbReference type="ChEBI" id="CHEBI:57705"/>
        <dbReference type="ChEBI" id="CHEBI:58702"/>
        <dbReference type="ChEBI" id="CHEBI:68483"/>
        <dbReference type="EC" id="2.5.1.7"/>
    </reaction>
</comment>
<evidence type="ECO:0000313" key="16">
    <source>
        <dbReference type="Proteomes" id="UP000318422"/>
    </source>
</evidence>
<comment type="caution">
    <text evidence="15">The sequence shown here is derived from an EMBL/GenBank/DDBJ whole genome shotgun (WGS) entry which is preliminary data.</text>
</comment>
<reference evidence="15 16" key="1">
    <citation type="submission" date="2019-06" db="EMBL/GenBank/DDBJ databases">
        <title>Whole genome shotgun sequence of Zoogloea ramigera NBRC 15342.</title>
        <authorList>
            <person name="Hosoyama A."/>
            <person name="Uohara A."/>
            <person name="Ohji S."/>
            <person name="Ichikawa N."/>
        </authorList>
    </citation>
    <scope>NUCLEOTIDE SEQUENCE [LARGE SCALE GENOMIC DNA]</scope>
    <source>
        <strain evidence="15 16">NBRC 15342</strain>
    </source>
</reference>
<feature type="binding site" evidence="13">
    <location>
        <begin position="121"/>
        <end position="125"/>
    </location>
    <ligand>
        <name>UDP-N-acetyl-alpha-D-glucosamine</name>
        <dbReference type="ChEBI" id="CHEBI:57705"/>
    </ligand>
</feature>
<feature type="binding site" evidence="13">
    <location>
        <position position="92"/>
    </location>
    <ligand>
        <name>UDP-N-acetyl-alpha-D-glucosamine</name>
        <dbReference type="ChEBI" id="CHEBI:57705"/>
    </ligand>
</feature>
<dbReference type="GO" id="GO:0009252">
    <property type="term" value="P:peptidoglycan biosynthetic process"/>
    <property type="evidence" value="ECO:0007669"/>
    <property type="project" value="UniProtKB-UniRule"/>
</dbReference>
<feature type="domain" description="Enolpyruvate transferase" evidence="14">
    <location>
        <begin position="7"/>
        <end position="405"/>
    </location>
</feature>
<evidence type="ECO:0000256" key="1">
    <source>
        <dbReference type="ARBA" id="ARBA00004496"/>
    </source>
</evidence>
<dbReference type="RefSeq" id="WP_141349861.1">
    <property type="nucleotide sequence ID" value="NZ_BJNV01000011.1"/>
</dbReference>
<dbReference type="GO" id="GO:0071555">
    <property type="term" value="P:cell wall organization"/>
    <property type="evidence" value="ECO:0007669"/>
    <property type="project" value="UniProtKB-KW"/>
</dbReference>
<dbReference type="EC" id="2.5.1.7" evidence="13"/>
<name>A0A4Y4CSV9_ZOORA</name>
<dbReference type="PANTHER" id="PTHR43783">
    <property type="entry name" value="UDP-N-ACETYLGLUCOSAMINE 1-CARBOXYVINYLTRANSFERASE"/>
    <property type="match status" value="1"/>
</dbReference>
<dbReference type="PANTHER" id="PTHR43783:SF1">
    <property type="entry name" value="UDP-N-ACETYLGLUCOSAMINE 1-CARBOXYVINYLTRANSFERASE"/>
    <property type="match status" value="1"/>
</dbReference>
<keyword evidence="3 13" id="KW-0963">Cytoplasm</keyword>
<sequence length="416" mass="43974">MDKLLIEGGVRLSGEIAISGAKNAALPILCAALLTIEPVTFTNVPRLNDVNTLLRLLEQMGVKVSRDGDAVTLDASGVDKPMASYEMVKTMRASILVLGPLVARFGEAQVSLPGGCAIGARPVDQHIKGLQAMGAAVSVEHGYVHAKVPRLKGARIFTDMVTVTGTENLMMAACLADGETVIENAAREPEVVDLANCLAAMGAQISGAGGDVIRIRGVEKLHGATHRVMPDRIETGTYLCAAAVTGGEVRLTGTSASYLDAVIDKLMDAGCEITAERDAIRLKAPARLTAVSLRTSPYPAFPTDMQAQFMAINAVADGTAVIRETIFENRFMHAVELQRLGADIKIDGNTAFVKGVAGLQGATVMATDLRASASLIIAGLVAEGQTTIERIYHLDRGYERLEEKLSALGARVSRLR</sequence>
<dbReference type="InterPro" id="IPR005750">
    <property type="entry name" value="UDP_GlcNAc_COvinyl_MurA"/>
</dbReference>
<feature type="binding site" evidence="13">
    <location>
        <begin position="22"/>
        <end position="23"/>
    </location>
    <ligand>
        <name>phosphoenolpyruvate</name>
        <dbReference type="ChEBI" id="CHEBI:58702"/>
    </ligand>
</feature>
<evidence type="ECO:0000256" key="3">
    <source>
        <dbReference type="ARBA" id="ARBA00022490"/>
    </source>
</evidence>
<comment type="pathway">
    <text evidence="2 13">Cell wall biogenesis; peptidoglycan biosynthesis.</text>
</comment>
<dbReference type="InterPro" id="IPR050068">
    <property type="entry name" value="MurA_subfamily"/>
</dbReference>
<comment type="similarity">
    <text evidence="11 13">Belongs to the EPSP synthase family. MurA subfamily.</text>
</comment>
<dbReference type="FunFam" id="3.65.10.10:FF:000001">
    <property type="entry name" value="UDP-N-acetylglucosamine 1-carboxyvinyltransferase"/>
    <property type="match status" value="1"/>
</dbReference>
<proteinExistence type="inferred from homology"/>
<evidence type="ECO:0000259" key="14">
    <source>
        <dbReference type="Pfam" id="PF00275"/>
    </source>
</evidence>
<evidence type="ECO:0000256" key="13">
    <source>
        <dbReference type="HAMAP-Rule" id="MF_00111"/>
    </source>
</evidence>
<dbReference type="InterPro" id="IPR036968">
    <property type="entry name" value="Enolpyruvate_Tfrase_sf"/>
</dbReference>
<keyword evidence="16" id="KW-1185">Reference proteome</keyword>
<dbReference type="InterPro" id="IPR001986">
    <property type="entry name" value="Enolpyruvate_Tfrase_dom"/>
</dbReference>
<dbReference type="OrthoDB" id="9803760at2"/>
<keyword evidence="6 13" id="KW-0133">Cell shape</keyword>
<evidence type="ECO:0000256" key="9">
    <source>
        <dbReference type="ARBA" id="ARBA00023316"/>
    </source>
</evidence>